<dbReference type="CDD" id="cd09272">
    <property type="entry name" value="RNase_HI_RT_Ty1"/>
    <property type="match status" value="1"/>
</dbReference>
<accession>A0A1S4AEW4</accession>
<evidence type="ECO:0000256" key="1">
    <source>
        <dbReference type="SAM" id="MobiDB-lite"/>
    </source>
</evidence>
<evidence type="ECO:0000313" key="3">
    <source>
        <dbReference type="RefSeq" id="XP_016475181.1"/>
    </source>
</evidence>
<name>A0A1S4AEW4_TOBAC</name>
<feature type="compositionally biased region" description="Polar residues" evidence="1">
    <location>
        <begin position="42"/>
        <end position="51"/>
    </location>
</feature>
<reference evidence="3" key="1">
    <citation type="submission" date="2025-08" db="UniProtKB">
        <authorList>
            <consortium name="RefSeq"/>
        </authorList>
    </citation>
    <scope>IDENTIFICATION</scope>
</reference>
<dbReference type="PANTHER" id="PTHR11439:SF466">
    <property type="entry name" value="CCHC-TYPE DOMAIN-CONTAINING PROTEIN"/>
    <property type="match status" value="1"/>
</dbReference>
<dbReference type="AlphaFoldDB" id="A0A1S4AEW4"/>
<feature type="compositionally biased region" description="Polar residues" evidence="1">
    <location>
        <begin position="58"/>
        <end position="71"/>
    </location>
</feature>
<organism evidence="3">
    <name type="scientific">Nicotiana tabacum</name>
    <name type="common">Common tobacco</name>
    <dbReference type="NCBI Taxonomy" id="4097"/>
    <lineage>
        <taxon>Eukaryota</taxon>
        <taxon>Viridiplantae</taxon>
        <taxon>Streptophyta</taxon>
        <taxon>Embryophyta</taxon>
        <taxon>Tracheophyta</taxon>
        <taxon>Spermatophyta</taxon>
        <taxon>Magnoliopsida</taxon>
        <taxon>eudicotyledons</taxon>
        <taxon>Gunneridae</taxon>
        <taxon>Pentapetalae</taxon>
        <taxon>asterids</taxon>
        <taxon>lamiids</taxon>
        <taxon>Solanales</taxon>
        <taxon>Solanaceae</taxon>
        <taxon>Nicotianoideae</taxon>
        <taxon>Nicotianeae</taxon>
        <taxon>Nicotiana</taxon>
    </lineage>
</organism>
<gene>
    <name evidence="3" type="primary">LOC107796866</name>
</gene>
<dbReference type="InterPro" id="IPR043502">
    <property type="entry name" value="DNA/RNA_pol_sf"/>
</dbReference>
<dbReference type="PANTHER" id="PTHR11439">
    <property type="entry name" value="GAG-POL-RELATED RETROTRANSPOSON"/>
    <property type="match status" value="1"/>
</dbReference>
<feature type="region of interest" description="Disordered" evidence="1">
    <location>
        <begin position="194"/>
        <end position="243"/>
    </location>
</feature>
<dbReference type="OrthoDB" id="414945at2759"/>
<proteinExistence type="predicted"/>
<sequence length="596" mass="67242">MNVKFQEYVFPFKQTYSSHDKEILFSQSAENTFDPNLPPLTAPQNTLSSTPQDEDDNSTPALTDHASTSDLHNPKATLVNENQQFIPSQVEASPTQNDMLVTPPSTSDISLHVATIETTIPHRQIKQPIWLKDYVTTKPLGKHIYPMSNHLSYSQLSTAYQTYLQAFSALEYVFPFKQTYSSHDKETLFSQSAENTFDPNLPPLTAPQNTLSSTPQDEDDNSTPALTEPDALTDHASTSDLHNPEATPHLKVVLYFKWMLIMHSYKGTYMRKSTYSYLRDFTVMGSSRHKENIVIILVYVDDLLISGSSSSLIQEANETLHSNFKMKELGELRYFMGIEVMRSNKGILLNQRKYALQLISEVGLSSCKPVSTPMEQNHKLTTVEYDKHVGNIDDAELQEASSYQKLIGKLLYLTITRPDICFAVQVLNQFMQHPKESHMEAALRVVKYIKESLRLGILLKGGTANELIIYCDSDWVACPNTRRSRIQKHGSSYSRAHVDKGYVGRTGKQSKGTYTSALYSKASLQIAGSPIFHERTKYIEIDCRFVRERIKKGVITTNYIPTKQQMEDLMTKGLGAAQHKLLLGKQGVLDVIHPPA</sequence>
<evidence type="ECO:0000259" key="2">
    <source>
        <dbReference type="Pfam" id="PF07727"/>
    </source>
</evidence>
<dbReference type="Pfam" id="PF07727">
    <property type="entry name" value="RVT_2"/>
    <property type="match status" value="1"/>
</dbReference>
<dbReference type="KEGG" id="nta:107796866"/>
<dbReference type="SUPFAM" id="SSF56672">
    <property type="entry name" value="DNA/RNA polymerases"/>
    <property type="match status" value="1"/>
</dbReference>
<feature type="domain" description="Reverse transcriptase Ty1/copia-type" evidence="2">
    <location>
        <begin position="290"/>
        <end position="375"/>
    </location>
</feature>
<dbReference type="RefSeq" id="XP_016475181.1">
    <property type="nucleotide sequence ID" value="XM_016619695.1"/>
</dbReference>
<dbReference type="PaxDb" id="4097-A0A1S4AEW4"/>
<dbReference type="STRING" id="4097.A0A1S4AEW4"/>
<feature type="compositionally biased region" description="Polar residues" evidence="1">
    <location>
        <begin position="206"/>
        <end position="215"/>
    </location>
</feature>
<protein>
    <recommendedName>
        <fullName evidence="2">Reverse transcriptase Ty1/copia-type domain-containing protein</fullName>
    </recommendedName>
</protein>
<dbReference type="InterPro" id="IPR013103">
    <property type="entry name" value="RVT_2"/>
</dbReference>
<feature type="region of interest" description="Disordered" evidence="1">
    <location>
        <begin position="31"/>
        <end position="72"/>
    </location>
</feature>